<dbReference type="EMBL" id="CADIKC010000030">
    <property type="protein sequence ID" value="CAB3745617.1"/>
    <property type="molecule type" value="Genomic_DNA"/>
</dbReference>
<protein>
    <recommendedName>
        <fullName evidence="3">Gluconate 2-dehydrogenase subunit 3-like protein</fullName>
    </recommendedName>
</protein>
<evidence type="ECO:0008006" key="3">
    <source>
        <dbReference type="Google" id="ProtNLM"/>
    </source>
</evidence>
<dbReference type="Proteomes" id="UP000494255">
    <property type="component" value="Unassembled WGS sequence"/>
</dbReference>
<evidence type="ECO:0000313" key="2">
    <source>
        <dbReference type="Proteomes" id="UP000494255"/>
    </source>
</evidence>
<keyword evidence="2" id="KW-1185">Reference proteome</keyword>
<reference evidence="1 2" key="1">
    <citation type="submission" date="2020-04" db="EMBL/GenBank/DDBJ databases">
        <authorList>
            <person name="De Canck E."/>
        </authorList>
    </citation>
    <scope>NUCLEOTIDE SEQUENCE [LARGE SCALE GENOMIC DNA]</scope>
    <source>
        <strain evidence="1 2">LMG 24238</strain>
    </source>
</reference>
<organism evidence="1 2">
    <name type="scientific">Paraburkholderia sediminicola</name>
    <dbReference type="NCBI Taxonomy" id="458836"/>
    <lineage>
        <taxon>Bacteria</taxon>
        <taxon>Pseudomonadati</taxon>
        <taxon>Pseudomonadota</taxon>
        <taxon>Betaproteobacteria</taxon>
        <taxon>Burkholderiales</taxon>
        <taxon>Burkholderiaceae</taxon>
        <taxon>Paraburkholderia</taxon>
    </lineage>
</organism>
<proteinExistence type="predicted"/>
<dbReference type="RefSeq" id="WP_175055079.1">
    <property type="nucleotide sequence ID" value="NZ_CADIKC010000030.1"/>
</dbReference>
<dbReference type="AlphaFoldDB" id="A0A6J5CXH9"/>
<sequence length="142" mass="15406">MKKIDEQVRSTFAGIADVLIPEAEGMPAASAVGVQEQAYLDRILGLRPDLAEAFFRGIASAQGKDPRQAAEALHNEDAAAFGAIGLMAASAYYMAPRVRELIGYPGQTARPFDPDETPEYVTNGMLQRVINRGPIYRPTPQK</sequence>
<dbReference type="GeneID" id="97046272"/>
<name>A0A6J5CXH9_9BURK</name>
<evidence type="ECO:0000313" key="1">
    <source>
        <dbReference type="EMBL" id="CAB3745617.1"/>
    </source>
</evidence>
<gene>
    <name evidence="1" type="ORF">LMG24238_07744</name>
</gene>
<accession>A0A6J5CXH9</accession>